<dbReference type="AlphaFoldDB" id="A0A9E7PPF1"/>
<protein>
    <submittedName>
        <fullName evidence="1">DUF3795 domain-containing protein</fullName>
    </submittedName>
</protein>
<organism evidence="1 2">
    <name type="scientific">Methanoplanus endosymbiosus</name>
    <dbReference type="NCBI Taxonomy" id="33865"/>
    <lineage>
        <taxon>Archaea</taxon>
        <taxon>Methanobacteriati</taxon>
        <taxon>Methanobacteriota</taxon>
        <taxon>Stenosarchaea group</taxon>
        <taxon>Methanomicrobia</taxon>
        <taxon>Methanomicrobiales</taxon>
        <taxon>Methanomicrobiaceae</taxon>
        <taxon>Methanoplanus</taxon>
    </lineage>
</organism>
<dbReference type="RefSeq" id="WP_257742586.1">
    <property type="nucleotide sequence ID" value="NZ_CP096115.1"/>
</dbReference>
<dbReference type="Proteomes" id="UP001060368">
    <property type="component" value="Chromosome"/>
</dbReference>
<evidence type="ECO:0000313" key="2">
    <source>
        <dbReference type="Proteomes" id="UP001060368"/>
    </source>
</evidence>
<dbReference type="EMBL" id="CP096115">
    <property type="protein sequence ID" value="UUX92436.1"/>
    <property type="molecule type" value="Genomic_DNA"/>
</dbReference>
<dbReference type="Pfam" id="PF12675">
    <property type="entry name" value="DUF3795"/>
    <property type="match status" value="1"/>
</dbReference>
<gene>
    <name evidence="1" type="ORF">L6E24_14025</name>
</gene>
<evidence type="ECO:0000313" key="1">
    <source>
        <dbReference type="EMBL" id="UUX92436.1"/>
    </source>
</evidence>
<accession>A0A9E7PPF1</accession>
<dbReference type="InterPro" id="IPR024227">
    <property type="entry name" value="DUF3795"/>
</dbReference>
<proteinExistence type="predicted"/>
<sequence>MKDSEFTAYCGLYCPDCIHFRNNHSPVAYQLKKELGRADFFNYSKVKSPLVPEYEDFDTFISLLDRLIAHQCRYGCRKVGSCIYSGGEPCPIVLCCKEKGYSGCWECDSFRDCDKFDIIRKFCGDCNVKNLELIKIYGPEKWVEKRHPFYRWD</sequence>
<dbReference type="KEGG" id="mend:L6E24_14025"/>
<dbReference type="GeneID" id="74308844"/>
<keyword evidence="2" id="KW-1185">Reference proteome</keyword>
<reference evidence="1" key="1">
    <citation type="submission" date="2022-04" db="EMBL/GenBank/DDBJ databases">
        <title>Complete genome of Methanoplanus endosymbiosus DSM 3599.</title>
        <authorList>
            <person name="Chen S.-C."/>
            <person name="You Y.-T."/>
            <person name="Zhou Y.-Z."/>
            <person name="Lai M.-C."/>
        </authorList>
    </citation>
    <scope>NUCLEOTIDE SEQUENCE</scope>
    <source>
        <strain evidence="1">DSM 3599</strain>
    </source>
</reference>
<name>A0A9E7PPF1_9EURY</name>